<reference evidence="2" key="1">
    <citation type="journal article" date="2019" name="bioRxiv">
        <title>The Genome of the Zebra Mussel, Dreissena polymorpha: A Resource for Invasive Species Research.</title>
        <authorList>
            <person name="McCartney M.A."/>
            <person name="Auch B."/>
            <person name="Kono T."/>
            <person name="Mallez S."/>
            <person name="Zhang Y."/>
            <person name="Obille A."/>
            <person name="Becker A."/>
            <person name="Abrahante J.E."/>
            <person name="Garbe J."/>
            <person name="Badalamenti J.P."/>
            <person name="Herman A."/>
            <person name="Mangelson H."/>
            <person name="Liachko I."/>
            <person name="Sullivan S."/>
            <person name="Sone E.D."/>
            <person name="Koren S."/>
            <person name="Silverstein K.A.T."/>
            <person name="Beckman K.B."/>
            <person name="Gohl D.M."/>
        </authorList>
    </citation>
    <scope>NUCLEOTIDE SEQUENCE</scope>
    <source>
        <strain evidence="2">Duluth1</strain>
        <tissue evidence="2">Whole animal</tissue>
    </source>
</reference>
<gene>
    <name evidence="2" type="ORF">DPMN_006738</name>
</gene>
<feature type="domain" description="DNA helicase Pif1-like 2B" evidence="1">
    <location>
        <begin position="101"/>
        <end position="131"/>
    </location>
</feature>
<dbReference type="Proteomes" id="UP000828390">
    <property type="component" value="Unassembled WGS sequence"/>
</dbReference>
<evidence type="ECO:0000259" key="1">
    <source>
        <dbReference type="Pfam" id="PF21530"/>
    </source>
</evidence>
<sequence length="179" mass="20018">MPFPTKNILKKIMRKRNEDFAKVINEVSTGNVSELTLDSLETVNKSTRYDSPSSVKLFANNFLVDTYNRRKLLEASGDITEFKYIDKGEKRHLINICDQPTLGLKDGSSVILLRNLSSSLVNGLTGTVVGFDSDGPIVKFPSVNITTTIKKLEFSGKFFFILTLQKICIGIVNLFVKPH</sequence>
<dbReference type="InterPro" id="IPR049163">
    <property type="entry name" value="Pif1-like_2B_dom"/>
</dbReference>
<dbReference type="EMBL" id="JAIWYP010000001">
    <property type="protein sequence ID" value="KAH3882793.1"/>
    <property type="molecule type" value="Genomic_DNA"/>
</dbReference>
<comment type="caution">
    <text evidence="2">The sequence shown here is derived from an EMBL/GenBank/DDBJ whole genome shotgun (WGS) entry which is preliminary data.</text>
</comment>
<accession>A0A9D4RXR4</accession>
<dbReference type="Pfam" id="PF21530">
    <property type="entry name" value="Pif1_2B_dom"/>
    <property type="match status" value="1"/>
</dbReference>
<name>A0A9D4RXR4_DREPO</name>
<proteinExistence type="predicted"/>
<keyword evidence="3" id="KW-1185">Reference proteome</keyword>
<protein>
    <recommendedName>
        <fullName evidence="1">DNA helicase Pif1-like 2B domain-containing protein</fullName>
    </recommendedName>
</protein>
<dbReference type="AlphaFoldDB" id="A0A9D4RXR4"/>
<evidence type="ECO:0000313" key="3">
    <source>
        <dbReference type="Proteomes" id="UP000828390"/>
    </source>
</evidence>
<reference evidence="2" key="2">
    <citation type="submission" date="2020-11" db="EMBL/GenBank/DDBJ databases">
        <authorList>
            <person name="McCartney M.A."/>
            <person name="Auch B."/>
            <person name="Kono T."/>
            <person name="Mallez S."/>
            <person name="Becker A."/>
            <person name="Gohl D.M."/>
            <person name="Silverstein K.A.T."/>
            <person name="Koren S."/>
            <person name="Bechman K.B."/>
            <person name="Herman A."/>
            <person name="Abrahante J.E."/>
            <person name="Garbe J."/>
        </authorList>
    </citation>
    <scope>NUCLEOTIDE SEQUENCE</scope>
    <source>
        <strain evidence="2">Duluth1</strain>
        <tissue evidence="2">Whole animal</tissue>
    </source>
</reference>
<organism evidence="2 3">
    <name type="scientific">Dreissena polymorpha</name>
    <name type="common">Zebra mussel</name>
    <name type="synonym">Mytilus polymorpha</name>
    <dbReference type="NCBI Taxonomy" id="45954"/>
    <lineage>
        <taxon>Eukaryota</taxon>
        <taxon>Metazoa</taxon>
        <taxon>Spiralia</taxon>
        <taxon>Lophotrochozoa</taxon>
        <taxon>Mollusca</taxon>
        <taxon>Bivalvia</taxon>
        <taxon>Autobranchia</taxon>
        <taxon>Heteroconchia</taxon>
        <taxon>Euheterodonta</taxon>
        <taxon>Imparidentia</taxon>
        <taxon>Neoheterodontei</taxon>
        <taxon>Myida</taxon>
        <taxon>Dreissenoidea</taxon>
        <taxon>Dreissenidae</taxon>
        <taxon>Dreissena</taxon>
    </lineage>
</organism>
<evidence type="ECO:0000313" key="2">
    <source>
        <dbReference type="EMBL" id="KAH3882793.1"/>
    </source>
</evidence>